<dbReference type="InterPro" id="IPR041698">
    <property type="entry name" value="Methyltransf_25"/>
</dbReference>
<dbReference type="SUPFAM" id="SSF53335">
    <property type="entry name" value="S-adenosyl-L-methionine-dependent methyltransferases"/>
    <property type="match status" value="1"/>
</dbReference>
<dbReference type="GO" id="GO:0003676">
    <property type="term" value="F:nucleic acid binding"/>
    <property type="evidence" value="ECO:0007669"/>
    <property type="project" value="InterPro"/>
</dbReference>
<dbReference type="EMBL" id="SJDT01000004">
    <property type="protein sequence ID" value="TBW21564.1"/>
    <property type="molecule type" value="Genomic_DNA"/>
</dbReference>
<proteinExistence type="predicted"/>
<dbReference type="GO" id="GO:0102559">
    <property type="term" value="F:peptide chain release factor N(5)-glutamine methyltransferase activity"/>
    <property type="evidence" value="ECO:0007669"/>
    <property type="project" value="UniProtKB-EC"/>
</dbReference>
<dbReference type="CDD" id="cd02440">
    <property type="entry name" value="AdoMet_MTases"/>
    <property type="match status" value="1"/>
</dbReference>
<dbReference type="Pfam" id="PF13649">
    <property type="entry name" value="Methyltransf_25"/>
    <property type="match status" value="1"/>
</dbReference>
<dbReference type="NCBIfam" id="TIGR03534">
    <property type="entry name" value="RF_mod_PrmC"/>
    <property type="match status" value="1"/>
</dbReference>
<gene>
    <name evidence="3" type="primary">prmC</name>
    <name evidence="3" type="ORF">EZJ44_06425</name>
</gene>
<dbReference type="Gene3D" id="1.10.8.10">
    <property type="entry name" value="DNA helicase RuvA subunit, C-terminal domain"/>
    <property type="match status" value="1"/>
</dbReference>
<dbReference type="EC" id="2.1.1.297" evidence="3"/>
<protein>
    <submittedName>
        <fullName evidence="3">Peptide chain release factor N(5)-glutamine methyltransferase</fullName>
        <ecNumber evidence="3">2.1.1.297</ecNumber>
    </submittedName>
</protein>
<organism evidence="3 4">
    <name type="scientific">Arcanobacterium bovis</name>
    <dbReference type="NCBI Taxonomy" id="2529275"/>
    <lineage>
        <taxon>Bacteria</taxon>
        <taxon>Bacillati</taxon>
        <taxon>Actinomycetota</taxon>
        <taxon>Actinomycetes</taxon>
        <taxon>Actinomycetales</taxon>
        <taxon>Actinomycetaceae</taxon>
        <taxon>Arcanobacterium</taxon>
    </lineage>
</organism>
<accession>A0A4Q9UZW6</accession>
<dbReference type="RefSeq" id="WP_131281451.1">
    <property type="nucleotide sequence ID" value="NZ_JBHSLR010000006.1"/>
</dbReference>
<evidence type="ECO:0000259" key="2">
    <source>
        <dbReference type="Pfam" id="PF17827"/>
    </source>
</evidence>
<name>A0A4Q9UZW6_9ACTO</name>
<sequence>MVTTSWQVPLSQAIQQLCDAGVPSPKYDARSLAEHCFGRVPVASEPISAQMQASFEALVRRRAEREPLQHILGTMWFRYLELESRPGVFITRPETELVAQAAIDEANRLIKDGIENPRILDLCTGSGAIAISIATEVPQCQVTAVELSEVAFESAQRNNAAYGNRVELVQADALQFGIEVKPSAVATVDTRAASPVEKNTSSPSSEECVNEYFDVVVSNPPYVPRYHDLAPEVLSDPHMALFGGGDDGLEFPTALIAHAAKILKPGALLVMEHADEQGKALRETAGQYFSQVRTGTDYSGADRWLWARK</sequence>
<dbReference type="AlphaFoldDB" id="A0A4Q9UZW6"/>
<dbReference type="InterPro" id="IPR002052">
    <property type="entry name" value="DNA_methylase_N6_adenine_CS"/>
</dbReference>
<dbReference type="OrthoDB" id="9800643at2"/>
<dbReference type="InterPro" id="IPR040758">
    <property type="entry name" value="PrmC_N"/>
</dbReference>
<feature type="domain" description="Methyltransferase" evidence="1">
    <location>
        <begin position="119"/>
        <end position="179"/>
    </location>
</feature>
<dbReference type="PANTHER" id="PTHR18895:SF74">
    <property type="entry name" value="MTRF1L RELEASE FACTOR GLUTAMINE METHYLTRANSFERASE"/>
    <property type="match status" value="1"/>
</dbReference>
<dbReference type="Pfam" id="PF17827">
    <property type="entry name" value="PrmC_N"/>
    <property type="match status" value="1"/>
</dbReference>
<dbReference type="Gene3D" id="3.40.50.150">
    <property type="entry name" value="Vaccinia Virus protein VP39"/>
    <property type="match status" value="1"/>
</dbReference>
<evidence type="ECO:0000259" key="1">
    <source>
        <dbReference type="Pfam" id="PF13649"/>
    </source>
</evidence>
<keyword evidence="3" id="KW-0489">Methyltransferase</keyword>
<reference evidence="3 4" key="1">
    <citation type="submission" date="2019-02" db="EMBL/GenBank/DDBJ databases">
        <title>Arcanobacterium bovis sp. nov., isolated from the milk of a cow with mastitis.</title>
        <authorList>
            <person name="Sammra O."/>
            <person name="Foster G."/>
            <person name="Hassan A."/>
            <person name="Alssahen M."/>
            <person name="Laemmler C."/>
            <person name="Borowiak M."/>
            <person name="Malorny B."/>
            <person name="Abdulmawjood A."/>
        </authorList>
    </citation>
    <scope>NUCLEOTIDE SEQUENCE [LARGE SCALE GENOMIC DNA]</scope>
    <source>
        <strain evidence="3 4">C605018/01/1</strain>
    </source>
</reference>
<dbReference type="InterPro" id="IPR019874">
    <property type="entry name" value="RF_methyltr_PrmC"/>
</dbReference>
<evidence type="ECO:0000313" key="3">
    <source>
        <dbReference type="EMBL" id="TBW21564.1"/>
    </source>
</evidence>
<dbReference type="PROSITE" id="PS00092">
    <property type="entry name" value="N6_MTASE"/>
    <property type="match status" value="1"/>
</dbReference>
<dbReference type="GO" id="GO:0032259">
    <property type="term" value="P:methylation"/>
    <property type="evidence" value="ECO:0007669"/>
    <property type="project" value="UniProtKB-KW"/>
</dbReference>
<feature type="domain" description="Release factor glutamine methyltransferase N-terminal" evidence="2">
    <location>
        <begin position="10"/>
        <end position="73"/>
    </location>
</feature>
<keyword evidence="3" id="KW-0808">Transferase</keyword>
<evidence type="ECO:0000313" key="4">
    <source>
        <dbReference type="Proteomes" id="UP000293036"/>
    </source>
</evidence>
<dbReference type="InterPro" id="IPR029063">
    <property type="entry name" value="SAM-dependent_MTases_sf"/>
</dbReference>
<comment type="caution">
    <text evidence="3">The sequence shown here is derived from an EMBL/GenBank/DDBJ whole genome shotgun (WGS) entry which is preliminary data.</text>
</comment>
<dbReference type="PANTHER" id="PTHR18895">
    <property type="entry name" value="HEMK METHYLTRANSFERASE"/>
    <property type="match status" value="1"/>
</dbReference>
<dbReference type="InterPro" id="IPR050320">
    <property type="entry name" value="N5-glutamine_MTase"/>
</dbReference>
<dbReference type="Proteomes" id="UP000293036">
    <property type="component" value="Unassembled WGS sequence"/>
</dbReference>
<keyword evidence="4" id="KW-1185">Reference proteome</keyword>